<protein>
    <submittedName>
        <fullName evidence="2">Uncharacterized protein</fullName>
    </submittedName>
</protein>
<gene>
    <name evidence="2" type="ORF">BK774_32665</name>
</gene>
<evidence type="ECO:0000313" key="2">
    <source>
        <dbReference type="EMBL" id="OTZ94259.1"/>
    </source>
</evidence>
<name>A0A9X6K8W0_BACTU</name>
<keyword evidence="1" id="KW-1133">Transmembrane helix</keyword>
<keyword evidence="1" id="KW-0812">Transmembrane</keyword>
<organism evidence="2 3">
    <name type="scientific">Bacillus thuringiensis</name>
    <dbReference type="NCBI Taxonomy" id="1428"/>
    <lineage>
        <taxon>Bacteria</taxon>
        <taxon>Bacillati</taxon>
        <taxon>Bacillota</taxon>
        <taxon>Bacilli</taxon>
        <taxon>Bacillales</taxon>
        <taxon>Bacillaceae</taxon>
        <taxon>Bacillus</taxon>
        <taxon>Bacillus cereus group</taxon>
    </lineage>
</organism>
<dbReference type="AlphaFoldDB" id="A0A9X6K8W0"/>
<evidence type="ECO:0000256" key="1">
    <source>
        <dbReference type="SAM" id="Phobius"/>
    </source>
</evidence>
<dbReference type="EMBL" id="NFEM01000149">
    <property type="protein sequence ID" value="OTZ94259.1"/>
    <property type="molecule type" value="Genomic_DNA"/>
</dbReference>
<feature type="transmembrane region" description="Helical" evidence="1">
    <location>
        <begin position="67"/>
        <end position="84"/>
    </location>
</feature>
<evidence type="ECO:0000313" key="3">
    <source>
        <dbReference type="Proteomes" id="UP000194551"/>
    </source>
</evidence>
<sequence length="99" mass="11773">MKLRVLIKIISAIFRIYRRNSIYISDFPIISAQLNLYQRSFKYIDLPTKPDNKKEAAPINMMEQPPIFMLLYSFSVLFFLRYALPHSTSQRDNMRHGKT</sequence>
<proteinExistence type="predicted"/>
<accession>A0A9X6K8W0</accession>
<dbReference type="Proteomes" id="UP000194551">
    <property type="component" value="Unassembled WGS sequence"/>
</dbReference>
<reference evidence="2 3" key="1">
    <citation type="submission" date="2016-10" db="EMBL/GenBank/DDBJ databases">
        <title>Comparative genomics of Bacillus thuringiensis reveals a path to pathogens against multiple invertebrate hosts.</title>
        <authorList>
            <person name="Zheng J."/>
            <person name="Gao Q."/>
            <person name="Liu H."/>
            <person name="Peng D."/>
            <person name="Ruan L."/>
            <person name="Sun M."/>
        </authorList>
    </citation>
    <scope>NUCLEOTIDE SEQUENCE [LARGE SCALE GENOMIC DNA]</scope>
    <source>
        <strain evidence="2">HD5</strain>
    </source>
</reference>
<keyword evidence="1" id="KW-0472">Membrane</keyword>
<comment type="caution">
    <text evidence="2">The sequence shown here is derived from an EMBL/GenBank/DDBJ whole genome shotgun (WGS) entry which is preliminary data.</text>
</comment>